<dbReference type="PANTHER" id="PTHR10151">
    <property type="entry name" value="ECTONUCLEOTIDE PYROPHOSPHATASE/PHOSPHODIESTERASE"/>
    <property type="match status" value="1"/>
</dbReference>
<dbReference type="Proteomes" id="UP000634668">
    <property type="component" value="Unassembled WGS sequence"/>
</dbReference>
<evidence type="ECO:0000259" key="1">
    <source>
        <dbReference type="PROSITE" id="PS51820"/>
    </source>
</evidence>
<reference evidence="2" key="1">
    <citation type="journal article" date="2014" name="Int. J. Syst. Evol. Microbiol.">
        <title>Complete genome sequence of Corynebacterium casei LMG S-19264T (=DSM 44701T), isolated from a smear-ripened cheese.</title>
        <authorList>
            <consortium name="US DOE Joint Genome Institute (JGI-PGF)"/>
            <person name="Walter F."/>
            <person name="Albersmeier A."/>
            <person name="Kalinowski J."/>
            <person name="Ruckert C."/>
        </authorList>
    </citation>
    <scope>NUCLEOTIDE SEQUENCE</scope>
    <source>
        <strain evidence="2">KCTC 12113</strain>
    </source>
</reference>
<accession>A0A918J3E3</accession>
<dbReference type="EMBL" id="BMWP01000028">
    <property type="protein sequence ID" value="GGW45864.1"/>
    <property type="molecule type" value="Genomic_DNA"/>
</dbReference>
<dbReference type="GO" id="GO:0016787">
    <property type="term" value="F:hydrolase activity"/>
    <property type="evidence" value="ECO:0007669"/>
    <property type="project" value="UniProtKB-ARBA"/>
</dbReference>
<dbReference type="InterPro" id="IPR059177">
    <property type="entry name" value="GH29D-like_dom"/>
</dbReference>
<dbReference type="Pfam" id="PF13290">
    <property type="entry name" value="CHB_HEX_C_1"/>
    <property type="match status" value="1"/>
</dbReference>
<dbReference type="InterPro" id="IPR017850">
    <property type="entry name" value="Alkaline_phosphatase_core_sf"/>
</dbReference>
<comment type="caution">
    <text evidence="2">The sequence shown here is derived from an EMBL/GenBank/DDBJ whole genome shotgun (WGS) entry which is preliminary data.</text>
</comment>
<dbReference type="SUPFAM" id="SSF53649">
    <property type="entry name" value="Alkaline phosphatase-like"/>
    <property type="match status" value="1"/>
</dbReference>
<dbReference type="InterPro" id="IPR011658">
    <property type="entry name" value="PA14_dom"/>
</dbReference>
<dbReference type="AlphaFoldDB" id="A0A918J3E3"/>
<reference evidence="2" key="2">
    <citation type="submission" date="2020-09" db="EMBL/GenBank/DDBJ databases">
        <authorList>
            <person name="Sun Q."/>
            <person name="Kim S."/>
        </authorList>
    </citation>
    <scope>NUCLEOTIDE SEQUENCE</scope>
    <source>
        <strain evidence="2">KCTC 12113</strain>
    </source>
</reference>
<evidence type="ECO:0000313" key="2">
    <source>
        <dbReference type="EMBL" id="GGW45864.1"/>
    </source>
</evidence>
<dbReference type="CDD" id="cd00016">
    <property type="entry name" value="ALP_like"/>
    <property type="match status" value="1"/>
</dbReference>
<proteinExistence type="predicted"/>
<organism evidence="2 3">
    <name type="scientific">Arenibacter certesii</name>
    <dbReference type="NCBI Taxonomy" id="228955"/>
    <lineage>
        <taxon>Bacteria</taxon>
        <taxon>Pseudomonadati</taxon>
        <taxon>Bacteroidota</taxon>
        <taxon>Flavobacteriia</taxon>
        <taxon>Flavobacteriales</taxon>
        <taxon>Flavobacteriaceae</taxon>
        <taxon>Arenibacter</taxon>
    </lineage>
</organism>
<dbReference type="PROSITE" id="PS51820">
    <property type="entry name" value="PA14"/>
    <property type="match status" value="1"/>
</dbReference>
<keyword evidence="3" id="KW-1185">Reference proteome</keyword>
<feature type="domain" description="PA14" evidence="1">
    <location>
        <begin position="418"/>
        <end position="559"/>
    </location>
</feature>
<name>A0A918J3E3_9FLAO</name>
<gene>
    <name evidence="2" type="ORF">GCM10007383_32700</name>
</gene>
<dbReference type="PANTHER" id="PTHR10151:SF120">
    <property type="entry name" value="BIS(5'-ADENOSYL)-TRIPHOSPHATASE"/>
    <property type="match status" value="1"/>
</dbReference>
<dbReference type="Pfam" id="PF01663">
    <property type="entry name" value="Phosphodiest"/>
    <property type="match status" value="1"/>
</dbReference>
<dbReference type="Gene3D" id="3.40.720.10">
    <property type="entry name" value="Alkaline Phosphatase, subunit A"/>
    <property type="match status" value="1"/>
</dbReference>
<dbReference type="Pfam" id="PF07691">
    <property type="entry name" value="PA14"/>
    <property type="match status" value="1"/>
</dbReference>
<protein>
    <recommendedName>
        <fullName evidence="1">PA14 domain-containing protein</fullName>
    </recommendedName>
</protein>
<evidence type="ECO:0000313" key="3">
    <source>
        <dbReference type="Proteomes" id="UP000634668"/>
    </source>
</evidence>
<dbReference type="SUPFAM" id="SSF56988">
    <property type="entry name" value="Anthrax protective antigen"/>
    <property type="match status" value="1"/>
</dbReference>
<sequence>MKYFNCDIMYSIVGLRKSCLIVLVSIILFAGCKKEGINGIEHVLVIGIDALSPNGIANSHTPNIDALIKEGASTMNARAVLPTSSGPNWASVLMGAGPEQHGITGNDSDPLEPVLPPLVSGDGDKKLFPTIFEVIRKAEPNAELGTIHQWNGVSKYYEPEHLNYRTSTETLKETADLTVNYIKEKKPRYCFVHFDDADQAGHSYGHGSEAYFKAVAKVDTFVGQVLKALDEAGLAGKTLVILTSDHGGIDYGHGGSTPEEMTIPFIIRGPGVKKNYVIKETVNTIDNSPTVAFALGIPAPEAWVGWPVKSAFEGFEEPEEIYETKSFIQAPRIHPVGEHFKPSGGLYISEKPMVRIDLPTDGSEIRYTIDGSEPHAGSSIYTVPFRVGNSVVVKASKFIGDKEVSNSKTAYFRVLDDPEGRGIWAKYYYGENLKKLPDFGKLTQVGETFKTFEITSEDLRFPRGVDQLAMVFTTYFKVEVPGNYTFYISSDDGSKLYVNDKIVVDNDGNHGVKEKNGRIMLAKGKHKLEVQWYNSGGGYGLYTYFEGPGIPKQVLSSDRLYLK</sequence>
<dbReference type="InterPro" id="IPR037524">
    <property type="entry name" value="PA14/GLEYA"/>
</dbReference>
<dbReference type="Gene3D" id="3.90.182.10">
    <property type="entry name" value="Toxin - Anthrax Protective Antigen,domain 1"/>
    <property type="match status" value="1"/>
</dbReference>
<dbReference type="SMART" id="SM00758">
    <property type="entry name" value="PA14"/>
    <property type="match status" value="1"/>
</dbReference>
<dbReference type="InterPro" id="IPR002591">
    <property type="entry name" value="Phosphodiest/P_Trfase"/>
</dbReference>
<dbReference type="PROSITE" id="PS51257">
    <property type="entry name" value="PROKAR_LIPOPROTEIN"/>
    <property type="match status" value="1"/>
</dbReference>